<proteinExistence type="predicted"/>
<accession>A0A7I8L0A4</accession>
<sequence>MTKQCQKREHLLCFAP</sequence>
<name>A0A7I8L0A4_SPIIN</name>
<keyword evidence="2" id="KW-1185">Reference proteome</keyword>
<evidence type="ECO:0000313" key="2">
    <source>
        <dbReference type="Proteomes" id="UP000663760"/>
    </source>
</evidence>
<gene>
    <name evidence="1" type="ORF">SI8410_10014069</name>
</gene>
<dbReference type="EMBL" id="LR746273">
    <property type="protein sequence ID" value="CAA7403391.1"/>
    <property type="molecule type" value="Genomic_DNA"/>
</dbReference>
<reference evidence="1" key="1">
    <citation type="submission" date="2020-02" db="EMBL/GenBank/DDBJ databases">
        <authorList>
            <person name="Scholz U."/>
            <person name="Mascher M."/>
            <person name="Fiebig A."/>
        </authorList>
    </citation>
    <scope>NUCLEOTIDE SEQUENCE</scope>
</reference>
<organism evidence="1 2">
    <name type="scientific">Spirodela intermedia</name>
    <name type="common">Intermediate duckweed</name>
    <dbReference type="NCBI Taxonomy" id="51605"/>
    <lineage>
        <taxon>Eukaryota</taxon>
        <taxon>Viridiplantae</taxon>
        <taxon>Streptophyta</taxon>
        <taxon>Embryophyta</taxon>
        <taxon>Tracheophyta</taxon>
        <taxon>Spermatophyta</taxon>
        <taxon>Magnoliopsida</taxon>
        <taxon>Liliopsida</taxon>
        <taxon>Araceae</taxon>
        <taxon>Lemnoideae</taxon>
        <taxon>Spirodela</taxon>
    </lineage>
</organism>
<dbReference type="Proteomes" id="UP000663760">
    <property type="component" value="Chromosome 10"/>
</dbReference>
<dbReference type="AlphaFoldDB" id="A0A7I8L0A4"/>
<evidence type="ECO:0000313" key="1">
    <source>
        <dbReference type="EMBL" id="CAA7403391.1"/>
    </source>
</evidence>
<protein>
    <submittedName>
        <fullName evidence="1">Uncharacterized protein</fullName>
    </submittedName>
</protein>